<feature type="compositionally biased region" description="Polar residues" evidence="1">
    <location>
        <begin position="53"/>
        <end position="69"/>
    </location>
</feature>
<proteinExistence type="predicted"/>
<accession>A0A6J5URN5</accession>
<protein>
    <submittedName>
        <fullName evidence="2">Uncharacterized protein</fullName>
    </submittedName>
</protein>
<sequence length="200" mass="23222">MKDIWEAHKLNPPYLYKAQLQFKAQGCRRQKKKFKDHKSQTSKSRLQKKPLQNGASQQMHGLKTASQIDPTKRYKPQLVGPNGKLDTSLAVNSQDWLQQQQAHHGPPTERMHVVLYLPKQEAKHNSKIVENLNQRTRKDSLAERKVPRRNKNWHAKSLTNSKPAHESAKCSLPKLTKNYKLSCLHREPNQRYLLSKSHEA</sequence>
<gene>
    <name evidence="2" type="ORF">CURHAP_LOCUS28061</name>
</gene>
<organism evidence="2 3">
    <name type="scientific">Prunus armeniaca</name>
    <name type="common">Apricot</name>
    <name type="synonym">Armeniaca vulgaris</name>
    <dbReference type="NCBI Taxonomy" id="36596"/>
    <lineage>
        <taxon>Eukaryota</taxon>
        <taxon>Viridiplantae</taxon>
        <taxon>Streptophyta</taxon>
        <taxon>Embryophyta</taxon>
        <taxon>Tracheophyta</taxon>
        <taxon>Spermatophyta</taxon>
        <taxon>Magnoliopsida</taxon>
        <taxon>eudicotyledons</taxon>
        <taxon>Gunneridae</taxon>
        <taxon>Pentapetalae</taxon>
        <taxon>rosids</taxon>
        <taxon>fabids</taxon>
        <taxon>Rosales</taxon>
        <taxon>Rosaceae</taxon>
        <taxon>Amygdaloideae</taxon>
        <taxon>Amygdaleae</taxon>
        <taxon>Prunus</taxon>
    </lineage>
</organism>
<dbReference type="Proteomes" id="UP000507222">
    <property type="component" value="Unassembled WGS sequence"/>
</dbReference>
<feature type="region of interest" description="Disordered" evidence="1">
    <location>
        <begin position="146"/>
        <end position="169"/>
    </location>
</feature>
<dbReference type="AlphaFoldDB" id="A0A6J5URN5"/>
<feature type="compositionally biased region" description="Basic residues" evidence="1">
    <location>
        <begin position="27"/>
        <end position="36"/>
    </location>
</feature>
<name>A0A6J5URN5_PRUAR</name>
<evidence type="ECO:0000313" key="3">
    <source>
        <dbReference type="Proteomes" id="UP000507222"/>
    </source>
</evidence>
<feature type="region of interest" description="Disordered" evidence="1">
    <location>
        <begin position="27"/>
        <end position="72"/>
    </location>
</feature>
<evidence type="ECO:0000313" key="2">
    <source>
        <dbReference type="EMBL" id="CAB4277934.1"/>
    </source>
</evidence>
<dbReference type="EMBL" id="CAEKDK010000004">
    <property type="protein sequence ID" value="CAB4277934.1"/>
    <property type="molecule type" value="Genomic_DNA"/>
</dbReference>
<evidence type="ECO:0000256" key="1">
    <source>
        <dbReference type="SAM" id="MobiDB-lite"/>
    </source>
</evidence>
<reference evidence="2 3" key="1">
    <citation type="submission" date="2020-05" db="EMBL/GenBank/DDBJ databases">
        <authorList>
            <person name="Campoy J."/>
            <person name="Schneeberger K."/>
            <person name="Spophaly S."/>
        </authorList>
    </citation>
    <scope>NUCLEOTIDE SEQUENCE [LARGE SCALE GENOMIC DNA]</scope>
    <source>
        <strain evidence="2">PruArmRojPasFocal</strain>
    </source>
</reference>